<dbReference type="EMBL" id="APAU02000008">
    <property type="protein sequence ID" value="EUB63223.1"/>
    <property type="molecule type" value="Genomic_DNA"/>
</dbReference>
<dbReference type="InterPro" id="IPR001275">
    <property type="entry name" value="DM_DNA-bd"/>
</dbReference>
<dbReference type="PANTHER" id="PTHR12322:SF53">
    <property type="entry name" value="DOUBLESEX-MAB RELATED 11E"/>
    <property type="match status" value="1"/>
</dbReference>
<reference evidence="8 9" key="1">
    <citation type="journal article" date="2013" name="Nat. Genet.">
        <title>The genome of the hydatid tapeworm Echinococcus granulosus.</title>
        <authorList>
            <person name="Zheng H."/>
            <person name="Zhang W."/>
            <person name="Zhang L."/>
            <person name="Zhang Z."/>
            <person name="Li J."/>
            <person name="Lu G."/>
            <person name="Zhu Y."/>
            <person name="Wang Y."/>
            <person name="Huang Y."/>
            <person name="Liu J."/>
            <person name="Kang H."/>
            <person name="Chen J."/>
            <person name="Wang L."/>
            <person name="Chen A."/>
            <person name="Yu S."/>
            <person name="Gao Z."/>
            <person name="Jin L."/>
            <person name="Gu W."/>
            <person name="Wang Z."/>
            <person name="Zhao L."/>
            <person name="Shi B."/>
            <person name="Wen H."/>
            <person name="Lin R."/>
            <person name="Jones M.K."/>
            <person name="Brejova B."/>
            <person name="Vinar T."/>
            <person name="Zhao G."/>
            <person name="McManus D.P."/>
            <person name="Chen Z."/>
            <person name="Zhou Y."/>
            <person name="Wang S."/>
        </authorList>
    </citation>
    <scope>NUCLEOTIDE SEQUENCE [LARGE SCALE GENOMIC DNA]</scope>
</reference>
<evidence type="ECO:0000259" key="7">
    <source>
        <dbReference type="PROSITE" id="PS50809"/>
    </source>
</evidence>
<protein>
    <submittedName>
        <fullName evidence="8">Doublesex-and mab-3-related transcription factor 3</fullName>
    </submittedName>
</protein>
<dbReference type="Pfam" id="PF00751">
    <property type="entry name" value="DM"/>
    <property type="match status" value="1"/>
</dbReference>
<feature type="compositionally biased region" description="Pro residues" evidence="6">
    <location>
        <begin position="196"/>
        <end position="211"/>
    </location>
</feature>
<dbReference type="PROSITE" id="PS50809">
    <property type="entry name" value="DM_2"/>
    <property type="match status" value="1"/>
</dbReference>
<dbReference type="GO" id="GO:0000978">
    <property type="term" value="F:RNA polymerase II cis-regulatory region sequence-specific DNA binding"/>
    <property type="evidence" value="ECO:0007669"/>
    <property type="project" value="TreeGrafter"/>
</dbReference>
<evidence type="ECO:0000313" key="9">
    <source>
        <dbReference type="Proteomes" id="UP000019149"/>
    </source>
</evidence>
<dbReference type="GeneID" id="36337742"/>
<name>W6UPM8_ECHGR</name>
<keyword evidence="2 5" id="KW-0862">Zinc</keyword>
<evidence type="ECO:0000256" key="2">
    <source>
        <dbReference type="ARBA" id="ARBA00022833"/>
    </source>
</evidence>
<feature type="domain" description="DM" evidence="7">
    <location>
        <begin position="19"/>
        <end position="66"/>
    </location>
</feature>
<dbReference type="KEGG" id="egl:EGR_02027"/>
<evidence type="ECO:0000256" key="5">
    <source>
        <dbReference type="PROSITE-ProRule" id="PRU00070"/>
    </source>
</evidence>
<dbReference type="STRING" id="6210.W6UPM8"/>
<dbReference type="FunFam" id="4.10.1040.10:FF:000001">
    <property type="entry name" value="doublesex- and mab-3-related transcription factor 1"/>
    <property type="match status" value="1"/>
</dbReference>
<dbReference type="CTD" id="36337742"/>
<dbReference type="SMART" id="SM00301">
    <property type="entry name" value="DM"/>
    <property type="match status" value="1"/>
</dbReference>
<evidence type="ECO:0000256" key="3">
    <source>
        <dbReference type="ARBA" id="ARBA00023125"/>
    </source>
</evidence>
<keyword evidence="9" id="KW-1185">Reference proteome</keyword>
<dbReference type="RefSeq" id="XP_024354419.1">
    <property type="nucleotide sequence ID" value="XM_024491276.1"/>
</dbReference>
<dbReference type="SUPFAM" id="SSF82927">
    <property type="entry name" value="Cysteine-rich DNA binding domain, (DM domain)"/>
    <property type="match status" value="1"/>
</dbReference>
<dbReference type="OrthoDB" id="6162476at2759"/>
<dbReference type="InterPro" id="IPR036407">
    <property type="entry name" value="DM_DNA-bd_sf"/>
</dbReference>
<dbReference type="GO" id="GO:0000981">
    <property type="term" value="F:DNA-binding transcription factor activity, RNA polymerase II-specific"/>
    <property type="evidence" value="ECO:0007669"/>
    <property type="project" value="TreeGrafter"/>
</dbReference>
<feature type="DNA-binding region" description="DM" evidence="5">
    <location>
        <begin position="19"/>
        <end position="66"/>
    </location>
</feature>
<gene>
    <name evidence="8" type="ORF">EGR_02027</name>
</gene>
<feature type="region of interest" description="Disordered" evidence="6">
    <location>
        <begin position="190"/>
        <end position="211"/>
    </location>
</feature>
<proteinExistence type="predicted"/>
<keyword evidence="4 5" id="KW-0539">Nucleus</keyword>
<comment type="subcellular location">
    <subcellularLocation>
        <location evidence="5">Nucleus</location>
    </subcellularLocation>
</comment>
<dbReference type="InterPro" id="IPR026607">
    <property type="entry name" value="DMRT"/>
</dbReference>
<feature type="region of interest" description="Disordered" evidence="6">
    <location>
        <begin position="123"/>
        <end position="156"/>
    </location>
</feature>
<evidence type="ECO:0000256" key="6">
    <source>
        <dbReference type="SAM" id="MobiDB-lite"/>
    </source>
</evidence>
<dbReference type="OMA" id="EQNCIST"/>
<evidence type="ECO:0000256" key="4">
    <source>
        <dbReference type="ARBA" id="ARBA00023242"/>
    </source>
</evidence>
<evidence type="ECO:0000256" key="1">
    <source>
        <dbReference type="ARBA" id="ARBA00022723"/>
    </source>
</evidence>
<accession>W6UPM8</accession>
<dbReference type="AlphaFoldDB" id="W6UPM8"/>
<sequence length="211" mass="23214">MTTETSFYSGLAGVRKPKCARCRNHGVIAWIKGHKRFCAFRDCRCEQCLLVVERQRIMAAQVALKRKQAAEDLAFHHLLAKSGVEQNCISTSTPPQLRRSDFPQPTRQSLDSAYLTADSQLSITSGSITPPLPPEDQSPTDEQSSPPEPTPPQGPMEIVLNLGAKLRRQSSTHLSPEMLTQFFRALPHPALLSIPSSPPCPTQPPPPPSFP</sequence>
<comment type="caution">
    <text evidence="8">The sequence shown here is derived from an EMBL/GenBank/DDBJ whole genome shotgun (WGS) entry which is preliminary data.</text>
</comment>
<evidence type="ECO:0000313" key="8">
    <source>
        <dbReference type="EMBL" id="EUB63223.1"/>
    </source>
</evidence>
<dbReference type="PROSITE" id="PS40000">
    <property type="entry name" value="DM_1"/>
    <property type="match status" value="1"/>
</dbReference>
<dbReference type="PANTHER" id="PTHR12322">
    <property type="entry name" value="DOUBLESEX AND MAB-3 RELATED TRANSCRIPTION FACTOR DMRT"/>
    <property type="match status" value="1"/>
</dbReference>
<dbReference type="GO" id="GO:0046872">
    <property type="term" value="F:metal ion binding"/>
    <property type="evidence" value="ECO:0007669"/>
    <property type="project" value="UniProtKB-KW"/>
</dbReference>
<dbReference type="GO" id="GO:0005634">
    <property type="term" value="C:nucleus"/>
    <property type="evidence" value="ECO:0007669"/>
    <property type="project" value="UniProtKB-SubCell"/>
</dbReference>
<dbReference type="Proteomes" id="UP000019149">
    <property type="component" value="Unassembled WGS sequence"/>
</dbReference>
<organism evidence="8 9">
    <name type="scientific">Echinococcus granulosus</name>
    <name type="common">Hydatid tapeworm</name>
    <dbReference type="NCBI Taxonomy" id="6210"/>
    <lineage>
        <taxon>Eukaryota</taxon>
        <taxon>Metazoa</taxon>
        <taxon>Spiralia</taxon>
        <taxon>Lophotrochozoa</taxon>
        <taxon>Platyhelminthes</taxon>
        <taxon>Cestoda</taxon>
        <taxon>Eucestoda</taxon>
        <taxon>Cyclophyllidea</taxon>
        <taxon>Taeniidae</taxon>
        <taxon>Echinococcus</taxon>
        <taxon>Echinococcus granulosus group</taxon>
    </lineage>
</organism>
<dbReference type="GO" id="GO:0007548">
    <property type="term" value="P:sex differentiation"/>
    <property type="evidence" value="ECO:0007669"/>
    <property type="project" value="TreeGrafter"/>
</dbReference>
<dbReference type="Gene3D" id="4.10.1040.10">
    <property type="entry name" value="DM DNA-binding domain"/>
    <property type="match status" value="1"/>
</dbReference>
<keyword evidence="3 5" id="KW-0238">DNA-binding</keyword>
<keyword evidence="1 5" id="KW-0479">Metal-binding</keyword>